<feature type="non-terminal residue" evidence="5">
    <location>
        <position position="1"/>
    </location>
</feature>
<reference evidence="5" key="1">
    <citation type="submission" date="2023-05" db="EMBL/GenBank/DDBJ databases">
        <authorList>
            <person name="Stuckert A."/>
        </authorList>
    </citation>
    <scope>NUCLEOTIDE SEQUENCE</scope>
</reference>
<dbReference type="InterPro" id="IPR051844">
    <property type="entry name" value="USH2_Complex_Protein"/>
</dbReference>
<dbReference type="InterPro" id="IPR001478">
    <property type="entry name" value="PDZ"/>
</dbReference>
<evidence type="ECO:0000256" key="3">
    <source>
        <dbReference type="ARBA" id="ARBA00023273"/>
    </source>
</evidence>
<keyword evidence="3" id="KW-0966">Cell projection</keyword>
<protein>
    <recommendedName>
        <fullName evidence="4">PDZ domain-containing protein</fullName>
    </recommendedName>
</protein>
<evidence type="ECO:0000259" key="4">
    <source>
        <dbReference type="PROSITE" id="PS50106"/>
    </source>
</evidence>
<sequence>SRPILSQIFGGVSLNPSNFDIKLRPIRSDSNHLEPEQVSQNGFSEDKEEEYELVTVTISKTKQSLGISISGGIESKIQPMVKIEKIFPGGAAFLSGELQVLFLSCWEEMNAFPPNIVNRYQHLLHSRATYMMLPALIFP</sequence>
<dbReference type="PROSITE" id="PS50106">
    <property type="entry name" value="PDZ"/>
    <property type="match status" value="1"/>
</dbReference>
<evidence type="ECO:0000256" key="2">
    <source>
        <dbReference type="ARBA" id="ARBA00022737"/>
    </source>
</evidence>
<comment type="caution">
    <text evidence="5">The sequence shown here is derived from an EMBL/GenBank/DDBJ whole genome shotgun (WGS) entry which is preliminary data.</text>
</comment>
<feature type="domain" description="PDZ" evidence="4">
    <location>
        <begin position="55"/>
        <end position="100"/>
    </location>
</feature>
<dbReference type="Gene3D" id="2.30.42.10">
    <property type="match status" value="1"/>
</dbReference>
<dbReference type="Proteomes" id="UP001162483">
    <property type="component" value="Unassembled WGS sequence"/>
</dbReference>
<dbReference type="PANTHER" id="PTHR23116">
    <property type="entry name" value="PDZ DOMAIN CONTAINING WHIRLIN AND HARMONIN-RELATED"/>
    <property type="match status" value="1"/>
</dbReference>
<organism evidence="5 6">
    <name type="scientific">Staurois parvus</name>
    <dbReference type="NCBI Taxonomy" id="386267"/>
    <lineage>
        <taxon>Eukaryota</taxon>
        <taxon>Metazoa</taxon>
        <taxon>Chordata</taxon>
        <taxon>Craniata</taxon>
        <taxon>Vertebrata</taxon>
        <taxon>Euteleostomi</taxon>
        <taxon>Amphibia</taxon>
        <taxon>Batrachia</taxon>
        <taxon>Anura</taxon>
        <taxon>Neobatrachia</taxon>
        <taxon>Ranoidea</taxon>
        <taxon>Ranidae</taxon>
        <taxon>Staurois</taxon>
    </lineage>
</organism>
<proteinExistence type="predicted"/>
<dbReference type="PANTHER" id="PTHR23116:SF29">
    <property type="entry name" value="PDZ DOMAIN-CONTAINING PROTEIN 7"/>
    <property type="match status" value="1"/>
</dbReference>
<dbReference type="InterPro" id="IPR036034">
    <property type="entry name" value="PDZ_sf"/>
</dbReference>
<evidence type="ECO:0000313" key="6">
    <source>
        <dbReference type="Proteomes" id="UP001162483"/>
    </source>
</evidence>
<dbReference type="SUPFAM" id="SSF50156">
    <property type="entry name" value="PDZ domain-like"/>
    <property type="match status" value="1"/>
</dbReference>
<gene>
    <name evidence="5" type="ORF">SPARVUS_LOCUS4310279</name>
</gene>
<accession>A0ABN9C5F9</accession>
<comment type="subcellular location">
    <subcellularLocation>
        <location evidence="1">Cell projection</location>
    </subcellularLocation>
</comment>
<name>A0ABN9C5F9_9NEOB</name>
<evidence type="ECO:0000313" key="5">
    <source>
        <dbReference type="EMBL" id="CAI9554989.1"/>
    </source>
</evidence>
<keyword evidence="6" id="KW-1185">Reference proteome</keyword>
<keyword evidence="2" id="KW-0677">Repeat</keyword>
<dbReference type="EMBL" id="CATNWA010007866">
    <property type="protein sequence ID" value="CAI9554989.1"/>
    <property type="molecule type" value="Genomic_DNA"/>
</dbReference>
<evidence type="ECO:0000256" key="1">
    <source>
        <dbReference type="ARBA" id="ARBA00004316"/>
    </source>
</evidence>